<evidence type="ECO:0000313" key="2">
    <source>
        <dbReference type="Proteomes" id="UP000264820"/>
    </source>
</evidence>
<dbReference type="GO" id="GO:0051131">
    <property type="term" value="P:chaperone-mediated protein complex assembly"/>
    <property type="evidence" value="ECO:0007669"/>
    <property type="project" value="InterPro"/>
</dbReference>
<evidence type="ECO:0000313" key="1">
    <source>
        <dbReference type="Ensembl" id="ENSHCOP00000026249.1"/>
    </source>
</evidence>
<dbReference type="InterPro" id="IPR002423">
    <property type="entry name" value="Cpn60/GroEL/TCP-1"/>
</dbReference>
<dbReference type="Ensembl" id="ENSHCOT00000021213.1">
    <property type="protein sequence ID" value="ENSHCOP00000026249.1"/>
    <property type="gene ID" value="ENSHCOG00000017015.1"/>
</dbReference>
<dbReference type="PANTHER" id="PTHR14667">
    <property type="entry name" value="BARDET-BIEDL SYNDROME 10 PROTEIN"/>
    <property type="match status" value="1"/>
</dbReference>
<protein>
    <recommendedName>
        <fullName evidence="3">Bardet-Biedl syndrome 10</fullName>
    </recommendedName>
</protein>
<dbReference type="Gene3D" id="3.30.260.10">
    <property type="entry name" value="TCP-1-like chaperonin intermediate domain"/>
    <property type="match status" value="1"/>
</dbReference>
<dbReference type="InterPro" id="IPR027409">
    <property type="entry name" value="GroEL-like_apical_dom_sf"/>
</dbReference>
<proteinExistence type="predicted"/>
<dbReference type="Proteomes" id="UP000264820">
    <property type="component" value="Unplaced"/>
</dbReference>
<dbReference type="InterPro" id="IPR027413">
    <property type="entry name" value="GROEL-like_equatorial_sf"/>
</dbReference>
<dbReference type="STRING" id="109280.ENSHCOP00000026249"/>
<dbReference type="SUPFAM" id="SSF52029">
    <property type="entry name" value="GroEL apical domain-like"/>
    <property type="match status" value="1"/>
</dbReference>
<dbReference type="PANTHER" id="PTHR14667:SF2">
    <property type="entry name" value="BARDET-BIEDL SYNDROME 10 PROTEIN"/>
    <property type="match status" value="1"/>
</dbReference>
<keyword evidence="2" id="KW-1185">Reference proteome</keyword>
<dbReference type="OMA" id="HAPSHTD"/>
<dbReference type="GeneTree" id="ENSGT00390000002417"/>
<accession>A0A3Q2Z643</accession>
<sequence length="619" mass="68617">LSKVGSKHVLQTVCALEAVILRTFGPEGGQVLFTRDNGHSMLSRSGTRILTALRLDHPLARMMVECVWKHSGKTGDGSKSFILLVASLLRTIYTAASKDPNGSQVYNSREAAASAAARRLADQMLAFALEKLDDLIALSVTPYGLNLSAEVLTASAQSSSNSDGVHVETLLASFFRTRLGCAHCDFMGELVCKMLRHWSRKNDECSPSDKIGSFQRSSFLNDNFPALHTPLSGFPVTCSRLIEGQIIHRDYATHYHGNHQHPVKAVVFTMSLQPKWLNAGDMLEIGSGPHGKSIMHFSAWAESSLEHIFATLKTLGVSLLLSAVKQSEAVLTLATRAEMCVVECVDEDELALFLHLSGVTAVSDYRGIRPGHIASLAFCRPMLLGAHRYVHVGYPDSKGTQPCSVIICGLGEGQTDQYAGAVQDVIRTLRTTWEPLGASVISPGCVIPAGGTFEFLLHHALLQHGRSQQIIINLRILRLEYIFKKKKKRWDRWQKSLRKLRNAHHTPLRNIPQVDWERVSAVIECKRCSEVHLYVNNHVRKLSNSSEKRCSLLSTTSVNVAIVLPAQPHLRWTDAKWNRVLWSDESTFQLVLGSCGHCVLQAKEENNHLESYRSNVQKP</sequence>
<name>A0A3Q2Z643_HIPCM</name>
<dbReference type="SUPFAM" id="SSF48592">
    <property type="entry name" value="GroEL equatorial domain-like"/>
    <property type="match status" value="1"/>
</dbReference>
<dbReference type="Pfam" id="PF00118">
    <property type="entry name" value="Cpn60_TCP1"/>
    <property type="match status" value="1"/>
</dbReference>
<dbReference type="Gene3D" id="3.50.7.10">
    <property type="entry name" value="GroEL"/>
    <property type="match status" value="1"/>
</dbReference>
<reference evidence="1" key="1">
    <citation type="submission" date="2025-08" db="UniProtKB">
        <authorList>
            <consortium name="Ensembl"/>
        </authorList>
    </citation>
    <scope>IDENTIFICATION</scope>
</reference>
<dbReference type="InterPro" id="IPR027410">
    <property type="entry name" value="TCP-1-like_intermed_sf"/>
</dbReference>
<organism evidence="1 2">
    <name type="scientific">Hippocampus comes</name>
    <name type="common">Tiger tail seahorse</name>
    <dbReference type="NCBI Taxonomy" id="109280"/>
    <lineage>
        <taxon>Eukaryota</taxon>
        <taxon>Metazoa</taxon>
        <taxon>Chordata</taxon>
        <taxon>Craniata</taxon>
        <taxon>Vertebrata</taxon>
        <taxon>Euteleostomi</taxon>
        <taxon>Actinopterygii</taxon>
        <taxon>Neopterygii</taxon>
        <taxon>Teleostei</taxon>
        <taxon>Neoteleostei</taxon>
        <taxon>Acanthomorphata</taxon>
        <taxon>Syngnathiaria</taxon>
        <taxon>Syngnathiformes</taxon>
        <taxon>Syngnathoidei</taxon>
        <taxon>Syngnathidae</taxon>
        <taxon>Hippocampus</taxon>
    </lineage>
</organism>
<dbReference type="GO" id="GO:0005524">
    <property type="term" value="F:ATP binding"/>
    <property type="evidence" value="ECO:0007669"/>
    <property type="project" value="InterPro"/>
</dbReference>
<dbReference type="Gene3D" id="1.10.560.10">
    <property type="entry name" value="GroEL-like equatorial domain"/>
    <property type="match status" value="2"/>
</dbReference>
<dbReference type="InterPro" id="IPR042619">
    <property type="entry name" value="BBS10"/>
</dbReference>
<evidence type="ECO:0008006" key="3">
    <source>
        <dbReference type="Google" id="ProtNLM"/>
    </source>
</evidence>
<dbReference type="AlphaFoldDB" id="A0A3Q2Z643"/>
<reference evidence="1" key="2">
    <citation type="submission" date="2025-09" db="UniProtKB">
        <authorList>
            <consortium name="Ensembl"/>
        </authorList>
    </citation>
    <scope>IDENTIFICATION</scope>
</reference>